<evidence type="ECO:0000256" key="1">
    <source>
        <dbReference type="SAM" id="SignalP"/>
    </source>
</evidence>
<sequence>MKNKTKGVIAGLAGLALLSGGATFALWTDSASLTGGTITNGNLDVAAIGTLAWRDVSVDRTDGPHAITDLTTWRMVPGDVIEGTQGLGVALEGDNLVASLNVDTTGSTLPTGMTVTYDVLHGATVVANDVALGSDVALRLAAGTSGQGAGAPVNGVGTIVVNEVTVPTTANFSVVISASFSGAVTNQTATAAQTALSNIAVQLTQVRTGTAFTP</sequence>
<dbReference type="NCBIfam" id="TIGR04089">
    <property type="entry name" value="exp_by_SipW_III"/>
    <property type="match status" value="1"/>
</dbReference>
<gene>
    <name evidence="2" type="ORF">J2X26_003745</name>
</gene>
<reference evidence="2 3" key="1">
    <citation type="submission" date="2023-07" db="EMBL/GenBank/DDBJ databases">
        <title>Sorghum-associated microbial communities from plants grown in Nebraska, USA.</title>
        <authorList>
            <person name="Schachtman D."/>
        </authorList>
    </citation>
    <scope>NUCLEOTIDE SEQUENCE [LARGE SCALE GENOMIC DNA]</scope>
    <source>
        <strain evidence="2 3">BE332</strain>
    </source>
</reference>
<dbReference type="InterPro" id="IPR024006">
    <property type="entry name" value="Alt_signal_exp_actinobact"/>
</dbReference>
<accession>A0ABU0EJN8</accession>
<evidence type="ECO:0000313" key="2">
    <source>
        <dbReference type="EMBL" id="MDQ0375407.1"/>
    </source>
</evidence>
<evidence type="ECO:0000313" key="3">
    <source>
        <dbReference type="Proteomes" id="UP001239626"/>
    </source>
</evidence>
<comment type="caution">
    <text evidence="2">The sequence shown here is derived from an EMBL/GenBank/DDBJ whole genome shotgun (WGS) entry which is preliminary data.</text>
</comment>
<dbReference type="InterPro" id="IPR023833">
    <property type="entry name" value="Signal_pept_SipW-depend-type"/>
</dbReference>
<dbReference type="EMBL" id="JAUSVB010000006">
    <property type="protein sequence ID" value="MDQ0375407.1"/>
    <property type="molecule type" value="Genomic_DNA"/>
</dbReference>
<proteinExistence type="predicted"/>
<feature type="signal peptide" evidence="1">
    <location>
        <begin position="1"/>
        <end position="25"/>
    </location>
</feature>
<protein>
    <submittedName>
        <fullName evidence="2">Alternate signal-mediated exported protein</fullName>
    </submittedName>
</protein>
<dbReference type="Proteomes" id="UP001239626">
    <property type="component" value="Unassembled WGS sequence"/>
</dbReference>
<name>A0ABU0EJN8_9CELL</name>
<dbReference type="RefSeq" id="WP_307494207.1">
    <property type="nucleotide sequence ID" value="NZ_JAUSVB010000006.1"/>
</dbReference>
<organism evidence="2 3">
    <name type="scientific">Cellulomonas humilata</name>
    <dbReference type="NCBI Taxonomy" id="144055"/>
    <lineage>
        <taxon>Bacteria</taxon>
        <taxon>Bacillati</taxon>
        <taxon>Actinomycetota</taxon>
        <taxon>Actinomycetes</taxon>
        <taxon>Micrococcales</taxon>
        <taxon>Cellulomonadaceae</taxon>
        <taxon>Cellulomonas</taxon>
    </lineage>
</organism>
<dbReference type="NCBIfam" id="TIGR04088">
    <property type="entry name" value="cognate_SipW"/>
    <property type="match status" value="1"/>
</dbReference>
<keyword evidence="1" id="KW-0732">Signal</keyword>
<feature type="chain" id="PRO_5046745236" evidence="1">
    <location>
        <begin position="26"/>
        <end position="214"/>
    </location>
</feature>
<keyword evidence="3" id="KW-1185">Reference proteome</keyword>